<comment type="subcellular location">
    <subcellularLocation>
        <location evidence="1">Cell membrane</location>
        <topology evidence="1">Single-pass type I membrane protein</topology>
    </subcellularLocation>
    <subcellularLocation>
        <location evidence="7">Membrane</location>
        <topology evidence="7">Single-pass type I membrane protein</topology>
    </subcellularLocation>
</comment>
<evidence type="ECO:0000256" key="3">
    <source>
        <dbReference type="ARBA" id="ARBA00022729"/>
    </source>
</evidence>
<dbReference type="EMBL" id="JAVFWL010000006">
    <property type="protein sequence ID" value="KAK6759208.1"/>
    <property type="molecule type" value="Genomic_DNA"/>
</dbReference>
<keyword evidence="11" id="KW-1185">Reference proteome</keyword>
<dbReference type="Gene3D" id="2.40.160.110">
    <property type="match status" value="1"/>
</dbReference>
<evidence type="ECO:0000256" key="2">
    <source>
        <dbReference type="ARBA" id="ARBA00022692"/>
    </source>
</evidence>
<comment type="caution">
    <text evidence="7">Lacks conserved residue(s) required for the propagation of feature annotation.</text>
</comment>
<keyword evidence="7" id="KW-1015">Disulfide bond</keyword>
<keyword evidence="2 7" id="KW-0812">Transmembrane</keyword>
<comment type="similarity">
    <text evidence="7">Belongs to the LAMP family.</text>
</comment>
<comment type="caution">
    <text evidence="10">The sequence shown here is derived from an EMBL/GenBank/DDBJ whole genome shotgun (WGS) entry which is preliminary data.</text>
</comment>
<evidence type="ECO:0000313" key="10">
    <source>
        <dbReference type="EMBL" id="KAK6759208.1"/>
    </source>
</evidence>
<dbReference type="PANTHER" id="PTHR11506:SF35">
    <property type="entry name" value="LYSOSOME-ASSOCIATED MEMBRANE GLYCOPROTEIN 5"/>
    <property type="match status" value="1"/>
</dbReference>
<reference evidence="10 11" key="1">
    <citation type="submission" date="2023-08" db="EMBL/GenBank/DDBJ databases">
        <title>A Necator americanus chromosomal reference genome.</title>
        <authorList>
            <person name="Ilik V."/>
            <person name="Petrzelkova K.J."/>
            <person name="Pardy F."/>
            <person name="Fuh T."/>
            <person name="Niatou-Singa F.S."/>
            <person name="Gouil Q."/>
            <person name="Baker L."/>
            <person name="Ritchie M.E."/>
            <person name="Jex A.R."/>
            <person name="Gazzola D."/>
            <person name="Li H."/>
            <person name="Toshio Fujiwara R."/>
            <person name="Zhan B."/>
            <person name="Aroian R.V."/>
            <person name="Pafco B."/>
            <person name="Schwarz E.M."/>
        </authorList>
    </citation>
    <scope>NUCLEOTIDE SEQUENCE [LARGE SCALE GENOMIC DNA]</scope>
    <source>
        <strain evidence="10 11">Aroian</strain>
        <tissue evidence="10">Whole animal</tissue>
    </source>
</reference>
<feature type="disulfide bond" evidence="7">
    <location>
        <begin position="59"/>
        <end position="97"/>
    </location>
</feature>
<sequence>MCMFKLYYTTMTCRSGPIYKTTEKNIDETMIRSTIFLGVFVVAFAEHWTVLNNNTKRYCIILDSASVTMTVKFTGKDGVVETYNAAINGTHDVSGNCQDTYGNQTAQSVKVSFFPAGEETPAIAAQPWELELFFGSEEKTYAFGLLDYSLTTAPALGMNASSIYKFTKANDHIDLQAQGTNAFKCSVSGLALSNDSIIEMKDVRVIAFAQLDQPSFPEQQIYEQCLLDSRTSDIVPIVVGACLAGLVVVVLVAYLIGRARAKREGYASV</sequence>
<dbReference type="PROSITE" id="PS51407">
    <property type="entry name" value="LAMP_3"/>
    <property type="match status" value="1"/>
</dbReference>
<dbReference type="InterPro" id="IPR048524">
    <property type="entry name" value="Lamp2-like_TM"/>
</dbReference>
<gene>
    <name evidence="10" type="primary">Necator_chrX.g21220</name>
    <name evidence="10" type="ORF">RB195_021059</name>
</gene>
<proteinExistence type="inferred from homology"/>
<dbReference type="Pfam" id="PF21222">
    <property type="entry name" value="Lamp2_2nd"/>
    <property type="match status" value="1"/>
</dbReference>
<feature type="transmembrane region" description="Helical" evidence="8">
    <location>
        <begin position="234"/>
        <end position="256"/>
    </location>
</feature>
<name>A0ABR1E9C1_NECAM</name>
<evidence type="ECO:0000256" key="4">
    <source>
        <dbReference type="ARBA" id="ARBA00022989"/>
    </source>
</evidence>
<evidence type="ECO:0000313" key="11">
    <source>
        <dbReference type="Proteomes" id="UP001303046"/>
    </source>
</evidence>
<protein>
    <recommendedName>
        <fullName evidence="9">Lysosome-associated membrane glycoprotein 2-like transmembrane domain-containing protein</fullName>
    </recommendedName>
</protein>
<keyword evidence="4 8" id="KW-1133">Transmembrane helix</keyword>
<evidence type="ECO:0000256" key="8">
    <source>
        <dbReference type="SAM" id="Phobius"/>
    </source>
</evidence>
<keyword evidence="6" id="KW-0325">Glycoprotein</keyword>
<dbReference type="InterPro" id="IPR002000">
    <property type="entry name" value="Lysosome-assoc_membr_glycop"/>
</dbReference>
<keyword evidence="3" id="KW-0732">Signal</keyword>
<evidence type="ECO:0000256" key="1">
    <source>
        <dbReference type="ARBA" id="ARBA00004251"/>
    </source>
</evidence>
<organism evidence="10 11">
    <name type="scientific">Necator americanus</name>
    <name type="common">Human hookworm</name>
    <dbReference type="NCBI Taxonomy" id="51031"/>
    <lineage>
        <taxon>Eukaryota</taxon>
        <taxon>Metazoa</taxon>
        <taxon>Ecdysozoa</taxon>
        <taxon>Nematoda</taxon>
        <taxon>Chromadorea</taxon>
        <taxon>Rhabditida</taxon>
        <taxon>Rhabditina</taxon>
        <taxon>Rhabditomorpha</taxon>
        <taxon>Strongyloidea</taxon>
        <taxon>Ancylostomatidae</taxon>
        <taxon>Bunostominae</taxon>
        <taxon>Necator</taxon>
    </lineage>
</organism>
<evidence type="ECO:0000259" key="9">
    <source>
        <dbReference type="Pfam" id="PF21222"/>
    </source>
</evidence>
<accession>A0ABR1E9C1</accession>
<evidence type="ECO:0000256" key="5">
    <source>
        <dbReference type="ARBA" id="ARBA00023136"/>
    </source>
</evidence>
<evidence type="ECO:0000256" key="6">
    <source>
        <dbReference type="ARBA" id="ARBA00023180"/>
    </source>
</evidence>
<keyword evidence="5 7" id="KW-0472">Membrane</keyword>
<feature type="domain" description="Lysosome-associated membrane glycoprotein 2-like transmembrane" evidence="9">
    <location>
        <begin position="235"/>
        <end position="266"/>
    </location>
</feature>
<dbReference type="Proteomes" id="UP001303046">
    <property type="component" value="Unassembled WGS sequence"/>
</dbReference>
<dbReference type="PANTHER" id="PTHR11506">
    <property type="entry name" value="LYSOSOME-ASSOCIATED MEMBRANE GLYCOPROTEIN"/>
    <property type="match status" value="1"/>
</dbReference>
<evidence type="ECO:0000256" key="7">
    <source>
        <dbReference type="PROSITE-ProRule" id="PRU00740"/>
    </source>
</evidence>